<reference evidence="3 4" key="1">
    <citation type="journal article" date="2021" name="Nat. Commun.">
        <title>Incipient diploidization of the medicinal plant Perilla within 10,000 years.</title>
        <authorList>
            <person name="Zhang Y."/>
            <person name="Shen Q."/>
            <person name="Leng L."/>
            <person name="Zhang D."/>
            <person name="Chen S."/>
            <person name="Shi Y."/>
            <person name="Ning Z."/>
            <person name="Chen S."/>
        </authorList>
    </citation>
    <scope>NUCLEOTIDE SEQUENCE [LARGE SCALE GENOMIC DNA]</scope>
    <source>
        <strain evidence="4">cv. PC099</strain>
    </source>
</reference>
<dbReference type="InterPro" id="IPR036483">
    <property type="entry name" value="PWI_dom_sf"/>
</dbReference>
<dbReference type="Pfam" id="PF01480">
    <property type="entry name" value="PWI"/>
    <property type="match status" value="1"/>
</dbReference>
<dbReference type="GO" id="GO:0003723">
    <property type="term" value="F:RNA binding"/>
    <property type="evidence" value="ECO:0007669"/>
    <property type="project" value="TreeGrafter"/>
</dbReference>
<dbReference type="GO" id="GO:0048024">
    <property type="term" value="P:regulation of mRNA splicing, via spliceosome"/>
    <property type="evidence" value="ECO:0007669"/>
    <property type="project" value="TreeGrafter"/>
</dbReference>
<evidence type="ECO:0000259" key="2">
    <source>
        <dbReference type="PROSITE" id="PS51025"/>
    </source>
</evidence>
<dbReference type="SUPFAM" id="SSF101233">
    <property type="entry name" value="PWI domain"/>
    <property type="match status" value="1"/>
</dbReference>
<dbReference type="InterPro" id="IPR052225">
    <property type="entry name" value="Ser/Arg_repetitive_matrix"/>
</dbReference>
<dbReference type="SMART" id="SM00311">
    <property type="entry name" value="PWI"/>
    <property type="match status" value="1"/>
</dbReference>
<dbReference type="Proteomes" id="UP001190926">
    <property type="component" value="Unassembled WGS sequence"/>
</dbReference>
<keyword evidence="1" id="KW-0507">mRNA processing</keyword>
<keyword evidence="4" id="KW-1185">Reference proteome</keyword>
<evidence type="ECO:0000313" key="3">
    <source>
        <dbReference type="EMBL" id="KAH6832907.1"/>
    </source>
</evidence>
<feature type="domain" description="PWI" evidence="2">
    <location>
        <begin position="1"/>
        <end position="86"/>
    </location>
</feature>
<protein>
    <submittedName>
        <fullName evidence="3">Splicing factor PWI domain-containing protein</fullName>
    </submittedName>
</protein>
<dbReference type="GO" id="GO:0005681">
    <property type="term" value="C:spliceosomal complex"/>
    <property type="evidence" value="ECO:0007669"/>
    <property type="project" value="TreeGrafter"/>
</dbReference>
<dbReference type="PANTHER" id="PTHR23148:SF0">
    <property type="entry name" value="SERINE_ARGININE REPETITIVE MATRIX PROTEIN 1"/>
    <property type="match status" value="1"/>
</dbReference>
<dbReference type="EMBL" id="SDAM02000062">
    <property type="protein sequence ID" value="KAH6832907.1"/>
    <property type="molecule type" value="Genomic_DNA"/>
</dbReference>
<evidence type="ECO:0000313" key="4">
    <source>
        <dbReference type="Proteomes" id="UP001190926"/>
    </source>
</evidence>
<dbReference type="AlphaFoldDB" id="A0AAD4JFM6"/>
<dbReference type="GO" id="GO:0006397">
    <property type="term" value="P:mRNA processing"/>
    <property type="evidence" value="ECO:0007669"/>
    <property type="project" value="UniProtKB-KW"/>
</dbReference>
<evidence type="ECO:0000256" key="1">
    <source>
        <dbReference type="ARBA" id="ARBA00022664"/>
    </source>
</evidence>
<dbReference type="PANTHER" id="PTHR23148">
    <property type="entry name" value="SERINE/ARGININE REGULATED NUCLEAR MATRIX PROTEIN"/>
    <property type="match status" value="1"/>
</dbReference>
<comment type="caution">
    <text evidence="3">The sequence shown here is derived from an EMBL/GenBank/DDBJ whole genome shotgun (WGS) entry which is preliminary data.</text>
</comment>
<gene>
    <name evidence="3" type="ORF">C2S53_000450</name>
</gene>
<accession>A0AAD4JFM6</accession>
<organism evidence="3 4">
    <name type="scientific">Perilla frutescens var. hirtella</name>
    <name type="common">Perilla citriodora</name>
    <name type="synonym">Perilla setoyensis</name>
    <dbReference type="NCBI Taxonomy" id="608512"/>
    <lineage>
        <taxon>Eukaryota</taxon>
        <taxon>Viridiplantae</taxon>
        <taxon>Streptophyta</taxon>
        <taxon>Embryophyta</taxon>
        <taxon>Tracheophyta</taxon>
        <taxon>Spermatophyta</taxon>
        <taxon>Magnoliopsida</taxon>
        <taxon>eudicotyledons</taxon>
        <taxon>Gunneridae</taxon>
        <taxon>Pentapetalae</taxon>
        <taxon>asterids</taxon>
        <taxon>lamiids</taxon>
        <taxon>Lamiales</taxon>
        <taxon>Lamiaceae</taxon>
        <taxon>Nepetoideae</taxon>
        <taxon>Elsholtzieae</taxon>
        <taxon>Perilla</taxon>
    </lineage>
</organism>
<name>A0AAD4JFM6_PERFH</name>
<sequence>MTKVNMDVMKPWIAKRVTELIGFEDEVLINFIYGLLEGEAVNGKQVQISLTRFTGRNTWKFIKELWLLLLSAQQNVSSVPQQFLDAKEDETKKKKAETDHIAHEIYRKKEKEKQEFQEEKVKMIPYFPGIVAQLVREADILTSGFWTICSVLDIGVDDSVNLSLMN</sequence>
<dbReference type="InterPro" id="IPR002483">
    <property type="entry name" value="PWI_dom"/>
</dbReference>
<dbReference type="PROSITE" id="PS51025">
    <property type="entry name" value="PWI"/>
    <property type="match status" value="1"/>
</dbReference>
<proteinExistence type="predicted"/>
<dbReference type="Gene3D" id="1.20.1390.10">
    <property type="entry name" value="PWI domain"/>
    <property type="match status" value="1"/>
</dbReference>